<reference evidence="2" key="1">
    <citation type="submission" date="2020-02" db="EMBL/GenBank/DDBJ databases">
        <authorList>
            <person name="Meier V. D."/>
        </authorList>
    </citation>
    <scope>NUCLEOTIDE SEQUENCE</scope>
    <source>
        <strain evidence="2">AVDCRST_MAG68</strain>
    </source>
</reference>
<feature type="compositionally biased region" description="Gly residues" evidence="1">
    <location>
        <begin position="521"/>
        <end position="532"/>
    </location>
</feature>
<feature type="compositionally biased region" description="Basic and acidic residues" evidence="1">
    <location>
        <begin position="735"/>
        <end position="748"/>
    </location>
</feature>
<feature type="compositionally biased region" description="Basic and acidic residues" evidence="1">
    <location>
        <begin position="880"/>
        <end position="904"/>
    </location>
</feature>
<dbReference type="AlphaFoldDB" id="A0A6J4L231"/>
<sequence>GPDTGTPQPAGDRGRVQRLRAGPGTDGAAAQLAGGVRGRPDAADARAPPGDRGGVRAARVAGRRAGARIARSGGDQRRRHPLAGRRHHLRPLAPLRRRAPRVPAALPQRRLQAAHDPRLRADPGGAAGARGAGAGHASLRARRTPAGRHERRLPHGELRPRRGPLLGDGLRQPGVRRPPHPAVAAGGLRPGGAVLERGRHAGGRLLTAPRGGGGAAGGAGGAHLHVRAGQPVPRRLRHHPQPPGGRAGGDLPGGRPLPARPLRGRPGAGVGGAPRRPADAVRRDLRGDPVLLRLPARRGGHVQRVPRPPVRRRDAVRPGRGQLPQAPAAGAAGAGRRRHGPPHRLLPVAPHREVGGGDGPRGVPAAQAGRAPGPLPAPQRHRHRHPRHPQHGRRPAAGRARHPLLLPGGGQRPHPPPLELRADAARDGHVQLRLPRRLVRGAGRGRQPATLADGPLPRVPRGGARGAAALRGPGGDRDPDPPEQPPLRPARGAAGGGSRQDHLPAAAPLHGSSPRARAGAQGPGAAAGGGGALQRQPQQAHPHRGDGRPRRRRRPGPDERRHRDQHLWRIGKGQRRERAAVAGGEVRRVHAGPRELAKGHAVHAGGGGGDEEPDRPPGAHGVREPLRHADRRHHRVLAALAGLDAEEPRGRSRQPPPLPQLRGRAPAARAHGHGAARGHAGACLQPGQRGGGGFRPAVLRPRGARGGGAGAAGPPEAWLPAGGAHRPPRLHHPVAPRDLRRGVEETRARPAGGRRVHPHPAGAPGRLHQERTGADRQGDRLHRRPGQREGGRRAGSHQREGGRAVGDRRREAGRAGQADRHRGHHAARGAARLGEHRQRDHHARCAVQRRHAGGDGGGGRCAGGQAARPAGGGERPGGQRRREGLPAGADRADAGGDLRLRRADGQLPQHDGSTRGAGHRGRPGGVQGGKRGGPAGRDRRGRQAGGRAGSRGRERQDARDQDRDRRLRPV</sequence>
<feature type="compositionally biased region" description="Basic and acidic residues" evidence="1">
    <location>
        <begin position="951"/>
        <end position="970"/>
    </location>
</feature>
<feature type="compositionally biased region" description="Low complexity" evidence="1">
    <location>
        <begin position="712"/>
        <end position="724"/>
    </location>
</feature>
<feature type="compositionally biased region" description="Basic and acidic residues" evidence="1">
    <location>
        <begin position="614"/>
        <end position="628"/>
    </location>
</feature>
<accession>A0A6J4L231</accession>
<gene>
    <name evidence="2" type="ORF">AVDCRST_MAG68-1917</name>
</gene>
<feature type="compositionally biased region" description="Basic residues" evidence="1">
    <location>
        <begin position="77"/>
        <end position="100"/>
    </location>
</feature>
<feature type="compositionally biased region" description="Gly residues" evidence="1">
    <location>
        <begin position="125"/>
        <end position="134"/>
    </location>
</feature>
<feature type="non-terminal residue" evidence="2">
    <location>
        <position position="1"/>
    </location>
</feature>
<feature type="region of interest" description="Disordered" evidence="1">
    <location>
        <begin position="233"/>
        <end position="970"/>
    </location>
</feature>
<feature type="compositionally biased region" description="Basic residues" evidence="1">
    <location>
        <begin position="839"/>
        <end position="851"/>
    </location>
</feature>
<feature type="compositionally biased region" description="Gly residues" evidence="1">
    <location>
        <begin position="923"/>
        <end position="935"/>
    </location>
</feature>
<feature type="compositionally biased region" description="Low complexity" evidence="1">
    <location>
        <begin position="660"/>
        <end position="669"/>
    </location>
</feature>
<feature type="compositionally biased region" description="Basic and acidic residues" evidence="1">
    <location>
        <begin position="420"/>
        <end position="430"/>
    </location>
</feature>
<feature type="compositionally biased region" description="Low complexity" evidence="1">
    <location>
        <begin position="318"/>
        <end position="331"/>
    </location>
</feature>
<feature type="region of interest" description="Disordered" evidence="1">
    <location>
        <begin position="1"/>
        <end position="192"/>
    </location>
</feature>
<feature type="compositionally biased region" description="Basic residues" evidence="1">
    <location>
        <begin position="379"/>
        <end position="402"/>
    </location>
</feature>
<feature type="compositionally biased region" description="Basic residues" evidence="1">
    <location>
        <begin position="139"/>
        <end position="152"/>
    </location>
</feature>
<evidence type="ECO:0000256" key="1">
    <source>
        <dbReference type="SAM" id="MobiDB-lite"/>
    </source>
</evidence>
<proteinExistence type="predicted"/>
<feature type="compositionally biased region" description="Basic and acidic residues" evidence="1">
    <location>
        <begin position="555"/>
        <end position="567"/>
    </location>
</feature>
<protein>
    <submittedName>
        <fullName evidence="2">Uncharacterized protein</fullName>
    </submittedName>
</protein>
<feature type="non-terminal residue" evidence="2">
    <location>
        <position position="970"/>
    </location>
</feature>
<name>A0A6J4L231_9BACT</name>
<organism evidence="2">
    <name type="scientific">uncultured Gemmatimonadota bacterium</name>
    <dbReference type="NCBI Taxonomy" id="203437"/>
    <lineage>
        <taxon>Bacteria</taxon>
        <taxon>Pseudomonadati</taxon>
        <taxon>Gemmatimonadota</taxon>
        <taxon>environmental samples</taxon>
    </lineage>
</organism>
<feature type="compositionally biased region" description="Basic and acidic residues" evidence="1">
    <location>
        <begin position="276"/>
        <end position="287"/>
    </location>
</feature>
<feature type="compositionally biased region" description="Basic and acidic residues" evidence="1">
    <location>
        <begin position="574"/>
        <end position="598"/>
    </location>
</feature>
<feature type="compositionally biased region" description="Low complexity" evidence="1">
    <location>
        <begin position="253"/>
        <end position="265"/>
    </location>
</feature>
<feature type="compositionally biased region" description="Low complexity" evidence="1">
    <location>
        <begin position="454"/>
        <end position="471"/>
    </location>
</feature>
<evidence type="ECO:0000313" key="2">
    <source>
        <dbReference type="EMBL" id="CAA9320218.1"/>
    </source>
</evidence>
<feature type="compositionally biased region" description="Low complexity" evidence="1">
    <location>
        <begin position="45"/>
        <end position="60"/>
    </location>
</feature>
<feature type="compositionally biased region" description="Low complexity" evidence="1">
    <location>
        <begin position="677"/>
        <end position="687"/>
    </location>
</feature>
<dbReference type="EMBL" id="CADCTW010000090">
    <property type="protein sequence ID" value="CAA9320218.1"/>
    <property type="molecule type" value="Genomic_DNA"/>
</dbReference>
<feature type="compositionally biased region" description="Basic and acidic residues" evidence="1">
    <location>
        <begin position="767"/>
        <end position="820"/>
    </location>
</feature>
<feature type="compositionally biased region" description="Low complexity" evidence="1">
    <location>
        <begin position="101"/>
        <end position="111"/>
    </location>
</feature>